<sequence length="91" mass="10729">MMTNLLNLPAISAIYRVWHGGQVVYVGQTKNLKQRWKTHHVLPKLMMHYGTDWRLDWIEIYPLHLDRAEAFAYRQFNPVLNQKNPSALLGL</sequence>
<dbReference type="SUPFAM" id="SSF82771">
    <property type="entry name" value="GIY-YIG endonuclease"/>
    <property type="match status" value="1"/>
</dbReference>
<dbReference type="PROSITE" id="PS50164">
    <property type="entry name" value="GIY_YIG"/>
    <property type="match status" value="1"/>
</dbReference>
<feature type="domain" description="GIY-YIG" evidence="1">
    <location>
        <begin position="10"/>
        <end position="82"/>
    </location>
</feature>
<protein>
    <recommendedName>
        <fullName evidence="1">GIY-YIG domain-containing protein</fullName>
    </recommendedName>
</protein>
<evidence type="ECO:0000313" key="3">
    <source>
        <dbReference type="Proteomes" id="UP000249354"/>
    </source>
</evidence>
<gene>
    <name evidence="2" type="ORF">DCF25_06675</name>
</gene>
<reference evidence="3" key="1">
    <citation type="submission" date="2018-04" db="EMBL/GenBank/DDBJ databases">
        <authorList>
            <person name="Cornet L."/>
        </authorList>
    </citation>
    <scope>NUCLEOTIDE SEQUENCE [LARGE SCALE GENOMIC DNA]</scope>
</reference>
<dbReference type="AlphaFoldDB" id="A0A2W4WDB1"/>
<dbReference type="CDD" id="cd00719">
    <property type="entry name" value="GIY-YIG_SF"/>
    <property type="match status" value="1"/>
</dbReference>
<dbReference type="InterPro" id="IPR035901">
    <property type="entry name" value="GIY-YIG_endonuc_sf"/>
</dbReference>
<evidence type="ECO:0000259" key="1">
    <source>
        <dbReference type="PROSITE" id="PS50164"/>
    </source>
</evidence>
<evidence type="ECO:0000313" key="2">
    <source>
        <dbReference type="EMBL" id="PZO20385.1"/>
    </source>
</evidence>
<organism evidence="2 3">
    <name type="scientific">Leptolyngbya foveolarum</name>
    <dbReference type="NCBI Taxonomy" id="47253"/>
    <lineage>
        <taxon>Bacteria</taxon>
        <taxon>Bacillati</taxon>
        <taxon>Cyanobacteriota</taxon>
        <taxon>Cyanophyceae</taxon>
        <taxon>Leptolyngbyales</taxon>
        <taxon>Leptolyngbyaceae</taxon>
        <taxon>Leptolyngbya group</taxon>
        <taxon>Leptolyngbya</taxon>
    </lineage>
</organism>
<comment type="caution">
    <text evidence="2">The sequence shown here is derived from an EMBL/GenBank/DDBJ whole genome shotgun (WGS) entry which is preliminary data.</text>
</comment>
<name>A0A2W4WDB1_9CYAN</name>
<dbReference type="Pfam" id="PF01541">
    <property type="entry name" value="GIY-YIG"/>
    <property type="match status" value="1"/>
</dbReference>
<proteinExistence type="predicted"/>
<reference evidence="2 3" key="2">
    <citation type="submission" date="2018-06" db="EMBL/GenBank/DDBJ databases">
        <title>Metagenomic assembly of (sub)arctic Cyanobacteria and their associated microbiome from non-axenic cultures.</title>
        <authorList>
            <person name="Baurain D."/>
        </authorList>
    </citation>
    <scope>NUCLEOTIDE SEQUENCE [LARGE SCALE GENOMIC DNA]</scope>
    <source>
        <strain evidence="2">ULC129bin1</strain>
    </source>
</reference>
<dbReference type="Proteomes" id="UP000249354">
    <property type="component" value="Unassembled WGS sequence"/>
</dbReference>
<dbReference type="EMBL" id="QBMC01000030">
    <property type="protein sequence ID" value="PZO20385.1"/>
    <property type="molecule type" value="Genomic_DNA"/>
</dbReference>
<accession>A0A2W4WDB1</accession>
<dbReference type="InterPro" id="IPR000305">
    <property type="entry name" value="GIY-YIG_endonuc"/>
</dbReference>